<name>A0AAD2GA46_9STRA</name>
<comment type="similarity">
    <text evidence="1">Belongs to the aspartyl/asparaginyl beta-hydroxylase family.</text>
</comment>
<dbReference type="InterPro" id="IPR007803">
    <property type="entry name" value="Asp/Arg/Pro-Hydrxlase"/>
</dbReference>
<dbReference type="InterPro" id="IPR051821">
    <property type="entry name" value="Asp/Asn_beta-hydroxylase"/>
</dbReference>
<protein>
    <recommendedName>
        <fullName evidence="4">Aspartyl/asparaginy/proline hydroxylase domain-containing protein</fullName>
    </recommendedName>
</protein>
<gene>
    <name evidence="5" type="ORF">CYCCA115_LOCUS22175</name>
</gene>
<dbReference type="GO" id="GO:0016020">
    <property type="term" value="C:membrane"/>
    <property type="evidence" value="ECO:0007669"/>
    <property type="project" value="TreeGrafter"/>
</dbReference>
<evidence type="ECO:0000256" key="3">
    <source>
        <dbReference type="ARBA" id="ARBA00023002"/>
    </source>
</evidence>
<dbReference type="SUPFAM" id="SSF51197">
    <property type="entry name" value="Clavaminate synthase-like"/>
    <property type="match status" value="1"/>
</dbReference>
<evidence type="ECO:0000259" key="4">
    <source>
        <dbReference type="Pfam" id="PF05118"/>
    </source>
</evidence>
<evidence type="ECO:0000256" key="2">
    <source>
        <dbReference type="ARBA" id="ARBA00022964"/>
    </source>
</evidence>
<feature type="domain" description="Aspartyl/asparaginy/proline hydroxylase" evidence="4">
    <location>
        <begin position="6"/>
        <end position="144"/>
    </location>
</feature>
<keyword evidence="3" id="KW-0560">Oxidoreductase</keyword>
<dbReference type="AlphaFoldDB" id="A0AAD2GA46"/>
<evidence type="ECO:0000256" key="1">
    <source>
        <dbReference type="ARBA" id="ARBA00007730"/>
    </source>
</evidence>
<reference evidence="5" key="1">
    <citation type="submission" date="2023-08" db="EMBL/GenBank/DDBJ databases">
        <authorList>
            <person name="Audoor S."/>
            <person name="Bilcke G."/>
        </authorList>
    </citation>
    <scope>NUCLEOTIDE SEQUENCE</scope>
</reference>
<keyword evidence="6" id="KW-1185">Reference proteome</keyword>
<dbReference type="PANTHER" id="PTHR46332:SF5">
    <property type="entry name" value="ASPARTATE BETA-HYDROXYLASE DOMAIN CONTAINING 2"/>
    <property type="match status" value="1"/>
</dbReference>
<keyword evidence="2" id="KW-0223">Dioxygenase</keyword>
<accession>A0AAD2GA46</accession>
<evidence type="ECO:0000313" key="5">
    <source>
        <dbReference type="EMBL" id="CAJ1966590.1"/>
    </source>
</evidence>
<dbReference type="PANTHER" id="PTHR46332">
    <property type="entry name" value="ASPARTATE BETA-HYDROXYLASE DOMAIN-CONTAINING PROTEIN 2"/>
    <property type="match status" value="1"/>
</dbReference>
<sequence>MWSTNDSHKGTWKVLPFMNQGCWVFDVCKRCPKTFQFIESLPNLLDDCLFGNAMISKISPGTVIEPHCGPTNIRHRLQMALQIPSKRCEMSLQVSDSRLEWGKEGDYFVFDDSFIHSVNFTSQPGAHPTAAEERIVLIVDLWHPELTPAEKCVLQNVYPPSSS</sequence>
<dbReference type="Proteomes" id="UP001295423">
    <property type="component" value="Unassembled WGS sequence"/>
</dbReference>
<dbReference type="Gene3D" id="2.60.120.330">
    <property type="entry name" value="B-lactam Antibiotic, Isopenicillin N Synthase, Chain"/>
    <property type="match status" value="1"/>
</dbReference>
<dbReference type="EMBL" id="CAKOGP040002302">
    <property type="protein sequence ID" value="CAJ1966590.1"/>
    <property type="molecule type" value="Genomic_DNA"/>
</dbReference>
<organism evidence="5 6">
    <name type="scientific">Cylindrotheca closterium</name>
    <dbReference type="NCBI Taxonomy" id="2856"/>
    <lineage>
        <taxon>Eukaryota</taxon>
        <taxon>Sar</taxon>
        <taxon>Stramenopiles</taxon>
        <taxon>Ochrophyta</taxon>
        <taxon>Bacillariophyta</taxon>
        <taxon>Bacillariophyceae</taxon>
        <taxon>Bacillariophycidae</taxon>
        <taxon>Bacillariales</taxon>
        <taxon>Bacillariaceae</taxon>
        <taxon>Cylindrotheca</taxon>
    </lineage>
</organism>
<dbReference type="InterPro" id="IPR027443">
    <property type="entry name" value="IPNS-like_sf"/>
</dbReference>
<dbReference type="Pfam" id="PF05118">
    <property type="entry name" value="Asp_Arg_Hydrox"/>
    <property type="match status" value="1"/>
</dbReference>
<comment type="caution">
    <text evidence="5">The sequence shown here is derived from an EMBL/GenBank/DDBJ whole genome shotgun (WGS) entry which is preliminary data.</text>
</comment>
<proteinExistence type="inferred from homology"/>
<dbReference type="GO" id="GO:0051213">
    <property type="term" value="F:dioxygenase activity"/>
    <property type="evidence" value="ECO:0007669"/>
    <property type="project" value="UniProtKB-KW"/>
</dbReference>
<evidence type="ECO:0000313" key="6">
    <source>
        <dbReference type="Proteomes" id="UP001295423"/>
    </source>
</evidence>